<evidence type="ECO:0000313" key="3">
    <source>
        <dbReference type="EMBL" id="KAK5991721.1"/>
    </source>
</evidence>
<organism evidence="3 4">
    <name type="scientific">Cladobotryum mycophilum</name>
    <dbReference type="NCBI Taxonomy" id="491253"/>
    <lineage>
        <taxon>Eukaryota</taxon>
        <taxon>Fungi</taxon>
        <taxon>Dikarya</taxon>
        <taxon>Ascomycota</taxon>
        <taxon>Pezizomycotina</taxon>
        <taxon>Sordariomycetes</taxon>
        <taxon>Hypocreomycetidae</taxon>
        <taxon>Hypocreales</taxon>
        <taxon>Hypocreaceae</taxon>
        <taxon>Cladobotryum</taxon>
    </lineage>
</organism>
<evidence type="ECO:0000313" key="4">
    <source>
        <dbReference type="Proteomes" id="UP001338125"/>
    </source>
</evidence>
<dbReference type="PANTHER" id="PTHR43899">
    <property type="entry name" value="RH59310P"/>
    <property type="match status" value="1"/>
</dbReference>
<accession>A0ABR0SHV1</accession>
<reference evidence="3 4" key="1">
    <citation type="submission" date="2024-01" db="EMBL/GenBank/DDBJ databases">
        <title>Complete genome of Cladobotryum mycophilum ATHUM6906.</title>
        <authorList>
            <person name="Christinaki A.C."/>
            <person name="Myridakis A.I."/>
            <person name="Kouvelis V.N."/>
        </authorList>
    </citation>
    <scope>NUCLEOTIDE SEQUENCE [LARGE SCALE GENOMIC DNA]</scope>
    <source>
        <strain evidence="3 4">ATHUM6906</strain>
    </source>
</reference>
<dbReference type="SUPFAM" id="SSF51735">
    <property type="entry name" value="NAD(P)-binding Rossmann-fold domains"/>
    <property type="match status" value="1"/>
</dbReference>
<evidence type="ECO:0000256" key="2">
    <source>
        <dbReference type="ARBA" id="ARBA00023002"/>
    </source>
</evidence>
<comment type="similarity">
    <text evidence="1">Belongs to the short-chain dehydrogenases/reductases (SDR) family.</text>
</comment>
<dbReference type="EMBL" id="JAVFKD010000013">
    <property type="protein sequence ID" value="KAK5991721.1"/>
    <property type="molecule type" value="Genomic_DNA"/>
</dbReference>
<dbReference type="PRINTS" id="PR00081">
    <property type="entry name" value="GDHRDH"/>
</dbReference>
<keyword evidence="4" id="KW-1185">Reference proteome</keyword>
<dbReference type="Pfam" id="PF00106">
    <property type="entry name" value="adh_short"/>
    <property type="match status" value="1"/>
</dbReference>
<proteinExistence type="inferred from homology"/>
<comment type="caution">
    <text evidence="3">The sequence shown here is derived from an EMBL/GenBank/DDBJ whole genome shotgun (WGS) entry which is preliminary data.</text>
</comment>
<gene>
    <name evidence="3" type="ORF">PT974_07754</name>
</gene>
<keyword evidence="2" id="KW-0560">Oxidoreductase</keyword>
<name>A0ABR0SHV1_9HYPO</name>
<dbReference type="InterPro" id="IPR051019">
    <property type="entry name" value="VLCFA-Steroid_DH"/>
</dbReference>
<protein>
    <submittedName>
        <fullName evidence="3">Very-long-chain 3-oxoacyl-CoA reductase-like protein</fullName>
    </submittedName>
</protein>
<dbReference type="InterPro" id="IPR036291">
    <property type="entry name" value="NAD(P)-bd_dom_sf"/>
</dbReference>
<sequence>MLINPSLVATVLQAIGTTGCLYCTYRCLGFLSLYFLPPVPMSRYHPKAEVGTTKPWGLVTGASAGIGLGYAHELAARGFNVILLGRRLSELNKAKTAIQAECPGTEIRILVLDAEKATAEEVDEALNSITDLTLTVIFNNVASLTVRNPDTDSAFRDLQDYEPDVLDATINSTARFMLRVCRRLVPVLSNHASRNQTRALIVNMGSATRFGFPLMVPYAATKGFVHAASMALSREVRYRQHPIDVVAIMLNEIKTQTNPDAQGPDHRRFAKAVLDRVPRAAMRDMLEVTPWFQHAITLACMNLIPEWIYPQVVGKGAEQKIAELAAAKKRKE</sequence>
<dbReference type="Gene3D" id="3.40.50.720">
    <property type="entry name" value="NAD(P)-binding Rossmann-like Domain"/>
    <property type="match status" value="1"/>
</dbReference>
<dbReference type="Proteomes" id="UP001338125">
    <property type="component" value="Unassembled WGS sequence"/>
</dbReference>
<dbReference type="PANTHER" id="PTHR43899:SF13">
    <property type="entry name" value="RH59310P"/>
    <property type="match status" value="1"/>
</dbReference>
<dbReference type="InterPro" id="IPR002347">
    <property type="entry name" value="SDR_fam"/>
</dbReference>
<evidence type="ECO:0000256" key="1">
    <source>
        <dbReference type="ARBA" id="ARBA00006484"/>
    </source>
</evidence>